<dbReference type="EMBL" id="CP010975">
    <property type="protein sequence ID" value="AKE51940.1"/>
    <property type="molecule type" value="Genomic_DNA"/>
</dbReference>
<feature type="signal peptide" evidence="1">
    <location>
        <begin position="1"/>
        <end position="29"/>
    </location>
</feature>
<name>A0A0F6TQD1_9GAMM</name>
<evidence type="ECO:0008006" key="4">
    <source>
        <dbReference type="Google" id="ProtNLM"/>
    </source>
</evidence>
<organism evidence="2 3">
    <name type="scientific">Kangiella geojedonensis</name>
    <dbReference type="NCBI Taxonomy" id="914150"/>
    <lineage>
        <taxon>Bacteria</taxon>
        <taxon>Pseudomonadati</taxon>
        <taxon>Pseudomonadota</taxon>
        <taxon>Gammaproteobacteria</taxon>
        <taxon>Kangiellales</taxon>
        <taxon>Kangiellaceae</taxon>
        <taxon>Kangiella</taxon>
    </lineage>
</organism>
<proteinExistence type="predicted"/>
<sequence>MTTSSLKNIGIILAGSLLLWACATPPKQAAPTKPAPPAKPVKTYKDVHIGANNFMTIPSTWNLKQNIMPKGYVSYTIKNRDVHMVISGYKDKKTNFNINKSKKDLAGVTILYRTGSKTKKRHYNEITDKHKLGGYTHHTCQSNNKCYQVFPLSNWRSMMAADFHAGGMKYTLTAGVDDLEGVHAKDVLKALQSIRLKTSVEK</sequence>
<dbReference type="OrthoDB" id="6193892at2"/>
<protein>
    <recommendedName>
        <fullName evidence="4">Lipoprotein</fullName>
    </recommendedName>
</protein>
<evidence type="ECO:0000313" key="2">
    <source>
        <dbReference type="EMBL" id="AKE51940.1"/>
    </source>
</evidence>
<dbReference type="Proteomes" id="UP000034071">
    <property type="component" value="Chromosome"/>
</dbReference>
<keyword evidence="3" id="KW-1185">Reference proteome</keyword>
<reference evidence="2 3" key="1">
    <citation type="submission" date="2015-02" db="EMBL/GenBank/DDBJ databases">
        <title>Complete genome sequence of Kangiella geojedonensis strain YCS-5T.</title>
        <authorList>
            <person name="Kim K.M."/>
        </authorList>
    </citation>
    <scope>NUCLEOTIDE SEQUENCE [LARGE SCALE GENOMIC DNA]</scope>
    <source>
        <strain evidence="2 3">YCS-5</strain>
    </source>
</reference>
<dbReference type="HOGENOM" id="CLU_1407122_0_0_6"/>
<dbReference type="AlphaFoldDB" id="A0A0F6TQD1"/>
<dbReference type="KEGG" id="kge:TQ33_0976"/>
<accession>A0A0F6TQD1</accession>
<dbReference type="RefSeq" id="WP_046561063.1">
    <property type="nucleotide sequence ID" value="NZ_CP010975.1"/>
</dbReference>
<keyword evidence="1" id="KW-0732">Signal</keyword>
<feature type="chain" id="PRO_5002510608" description="Lipoprotein" evidence="1">
    <location>
        <begin position="30"/>
        <end position="202"/>
    </location>
</feature>
<evidence type="ECO:0000313" key="3">
    <source>
        <dbReference type="Proteomes" id="UP000034071"/>
    </source>
</evidence>
<gene>
    <name evidence="2" type="ORF">TQ33_0976</name>
</gene>
<evidence type="ECO:0000256" key="1">
    <source>
        <dbReference type="SAM" id="SignalP"/>
    </source>
</evidence>